<evidence type="ECO:0000313" key="5">
    <source>
        <dbReference type="EMBL" id="VAW24129.1"/>
    </source>
</evidence>
<evidence type="ECO:0000256" key="1">
    <source>
        <dbReference type="ARBA" id="ARBA00023015"/>
    </source>
</evidence>
<dbReference type="InterPro" id="IPR036390">
    <property type="entry name" value="WH_DNA-bd_sf"/>
</dbReference>
<dbReference type="InterPro" id="IPR036388">
    <property type="entry name" value="WH-like_DNA-bd_sf"/>
</dbReference>
<evidence type="ECO:0000256" key="3">
    <source>
        <dbReference type="ARBA" id="ARBA00023163"/>
    </source>
</evidence>
<evidence type="ECO:0000259" key="4">
    <source>
        <dbReference type="PROSITE" id="PS51118"/>
    </source>
</evidence>
<dbReference type="AlphaFoldDB" id="A0A3B0UHY6"/>
<proteinExistence type="predicted"/>
<feature type="domain" description="HTH hxlR-type" evidence="4">
    <location>
        <begin position="27"/>
        <end position="125"/>
    </location>
</feature>
<reference evidence="5" key="1">
    <citation type="submission" date="2018-06" db="EMBL/GenBank/DDBJ databases">
        <authorList>
            <person name="Zhirakovskaya E."/>
        </authorList>
    </citation>
    <scope>NUCLEOTIDE SEQUENCE</scope>
</reference>
<dbReference type="Gene3D" id="1.10.10.10">
    <property type="entry name" value="Winged helix-like DNA-binding domain superfamily/Winged helix DNA-binding domain"/>
    <property type="match status" value="1"/>
</dbReference>
<dbReference type="PROSITE" id="PS51118">
    <property type="entry name" value="HTH_HXLR"/>
    <property type="match status" value="1"/>
</dbReference>
<dbReference type="EMBL" id="UOEQ01000508">
    <property type="protein sequence ID" value="VAW24129.1"/>
    <property type="molecule type" value="Genomic_DNA"/>
</dbReference>
<keyword evidence="3" id="KW-0804">Transcription</keyword>
<dbReference type="SUPFAM" id="SSF46785">
    <property type="entry name" value="Winged helix' DNA-binding domain"/>
    <property type="match status" value="1"/>
</dbReference>
<organism evidence="5">
    <name type="scientific">hydrothermal vent metagenome</name>
    <dbReference type="NCBI Taxonomy" id="652676"/>
    <lineage>
        <taxon>unclassified sequences</taxon>
        <taxon>metagenomes</taxon>
        <taxon>ecological metagenomes</taxon>
    </lineage>
</organism>
<accession>A0A3B0UHY6</accession>
<keyword evidence="1" id="KW-0805">Transcription regulation</keyword>
<dbReference type="Pfam" id="PF01638">
    <property type="entry name" value="HxlR"/>
    <property type="match status" value="1"/>
</dbReference>
<dbReference type="PANTHER" id="PTHR33204">
    <property type="entry name" value="TRANSCRIPTIONAL REGULATOR, MARR FAMILY"/>
    <property type="match status" value="1"/>
</dbReference>
<name>A0A3B0UHY6_9ZZZZ</name>
<dbReference type="GO" id="GO:0003677">
    <property type="term" value="F:DNA binding"/>
    <property type="evidence" value="ECO:0007669"/>
    <property type="project" value="UniProtKB-KW"/>
</dbReference>
<dbReference type="PANTHER" id="PTHR33204:SF29">
    <property type="entry name" value="TRANSCRIPTIONAL REGULATOR"/>
    <property type="match status" value="1"/>
</dbReference>
<dbReference type="InterPro" id="IPR002577">
    <property type="entry name" value="HTH_HxlR"/>
</dbReference>
<evidence type="ECO:0000256" key="2">
    <source>
        <dbReference type="ARBA" id="ARBA00023125"/>
    </source>
</evidence>
<protein>
    <submittedName>
        <fullName evidence="5">Transcriptional regulator, HxlR family</fullName>
    </submittedName>
</protein>
<keyword evidence="2" id="KW-0238">DNA-binding</keyword>
<sequence length="143" mass="15931">MNSKSLAAQKNQEISQDGKIGGKSFQCPLSFSMSLIGGKWKCIALYHLGEGPLRFGELRRCMPNTTQRMLTLTLRELEADGIVNRKVFNVVPPHVEYSLTELGEALAPVMDALTTWAVLYHQEAPKHEMPNDNFSHDSAKETA</sequence>
<gene>
    <name evidence="5" type="ORF">MNBD_ALPHA11-2456</name>
</gene>